<protein>
    <submittedName>
        <fullName evidence="2">Uncharacterized protein</fullName>
    </submittedName>
</protein>
<dbReference type="Proteomes" id="UP001187192">
    <property type="component" value="Unassembled WGS sequence"/>
</dbReference>
<dbReference type="AlphaFoldDB" id="A0AA87ZGA2"/>
<organism evidence="2 3">
    <name type="scientific">Ficus carica</name>
    <name type="common">Common fig</name>
    <dbReference type="NCBI Taxonomy" id="3494"/>
    <lineage>
        <taxon>Eukaryota</taxon>
        <taxon>Viridiplantae</taxon>
        <taxon>Streptophyta</taxon>
        <taxon>Embryophyta</taxon>
        <taxon>Tracheophyta</taxon>
        <taxon>Spermatophyta</taxon>
        <taxon>Magnoliopsida</taxon>
        <taxon>eudicotyledons</taxon>
        <taxon>Gunneridae</taxon>
        <taxon>Pentapetalae</taxon>
        <taxon>rosids</taxon>
        <taxon>fabids</taxon>
        <taxon>Rosales</taxon>
        <taxon>Moraceae</taxon>
        <taxon>Ficeae</taxon>
        <taxon>Ficus</taxon>
    </lineage>
</organism>
<keyword evidence="1" id="KW-1133">Transmembrane helix</keyword>
<comment type="caution">
    <text evidence="2">The sequence shown here is derived from an EMBL/GenBank/DDBJ whole genome shotgun (WGS) entry which is preliminary data.</text>
</comment>
<feature type="transmembrane region" description="Helical" evidence="1">
    <location>
        <begin position="37"/>
        <end position="61"/>
    </location>
</feature>
<keyword evidence="3" id="KW-1185">Reference proteome</keyword>
<gene>
    <name evidence="2" type="ORF">TIFTF001_001479</name>
</gene>
<reference evidence="2" key="1">
    <citation type="submission" date="2023-07" db="EMBL/GenBank/DDBJ databases">
        <title>draft genome sequence of fig (Ficus carica).</title>
        <authorList>
            <person name="Takahashi T."/>
            <person name="Nishimura K."/>
        </authorList>
    </citation>
    <scope>NUCLEOTIDE SEQUENCE</scope>
</reference>
<sequence length="62" mass="6636">MVFLPLELLETSNKLARGRLPIPADNSGRIFSREEQVLFGLATSLVIGTGAVVFFGGSVMVI</sequence>
<name>A0AA87ZGA2_FICCA</name>
<accession>A0AA87ZGA2</accession>
<evidence type="ECO:0000313" key="2">
    <source>
        <dbReference type="EMBL" id="GMN26941.1"/>
    </source>
</evidence>
<evidence type="ECO:0000313" key="3">
    <source>
        <dbReference type="Proteomes" id="UP001187192"/>
    </source>
</evidence>
<keyword evidence="1" id="KW-0812">Transmembrane</keyword>
<evidence type="ECO:0000256" key="1">
    <source>
        <dbReference type="SAM" id="Phobius"/>
    </source>
</evidence>
<keyword evidence="1" id="KW-0472">Membrane</keyword>
<dbReference type="EMBL" id="BTGU01000001">
    <property type="protein sequence ID" value="GMN26941.1"/>
    <property type="molecule type" value="Genomic_DNA"/>
</dbReference>
<proteinExistence type="predicted"/>